<protein>
    <recommendedName>
        <fullName evidence="4">DUF1616 domain-containing protein</fullName>
    </recommendedName>
</protein>
<keyword evidence="1" id="KW-1133">Transmembrane helix</keyword>
<keyword evidence="3" id="KW-1185">Reference proteome</keyword>
<reference evidence="3" key="1">
    <citation type="journal article" date="2019" name="Int. J. Syst. Evol. Microbiol.">
        <title>The Global Catalogue of Microorganisms (GCM) 10K type strain sequencing project: providing services to taxonomists for standard genome sequencing and annotation.</title>
        <authorList>
            <consortium name="The Broad Institute Genomics Platform"/>
            <consortium name="The Broad Institute Genome Sequencing Center for Infectious Disease"/>
            <person name="Wu L."/>
            <person name="Ma J."/>
        </authorList>
    </citation>
    <scope>NUCLEOTIDE SEQUENCE [LARGE SCALE GENOMIC DNA]</scope>
    <source>
        <strain evidence="3">JCM 18514</strain>
    </source>
</reference>
<evidence type="ECO:0000256" key="1">
    <source>
        <dbReference type="SAM" id="Phobius"/>
    </source>
</evidence>
<feature type="transmembrane region" description="Helical" evidence="1">
    <location>
        <begin position="7"/>
        <end position="27"/>
    </location>
</feature>
<evidence type="ECO:0000313" key="3">
    <source>
        <dbReference type="Proteomes" id="UP001500200"/>
    </source>
</evidence>
<feature type="transmembrane region" description="Helical" evidence="1">
    <location>
        <begin position="95"/>
        <end position="116"/>
    </location>
</feature>
<evidence type="ECO:0000313" key="2">
    <source>
        <dbReference type="EMBL" id="GAA5193995.1"/>
    </source>
</evidence>
<sequence length="127" mass="13134">MASKERTVGMIGAIVAAVALASIPLSFTGPEALRLAIIGPFLLAGPGTALILLLKPARLRKGTGFEVLPLAVAIAVSFSLASAILLSTAMLYSGFWHPSVAVSLLAVLTLVLLAGVDRRSRRTEAAR</sequence>
<dbReference type="RefSeq" id="WP_345449218.1">
    <property type="nucleotide sequence ID" value="NZ_BAABKK010000011.1"/>
</dbReference>
<feature type="transmembrane region" description="Helical" evidence="1">
    <location>
        <begin position="67"/>
        <end position="89"/>
    </location>
</feature>
<keyword evidence="1" id="KW-0472">Membrane</keyword>
<comment type="caution">
    <text evidence="2">The sequence shown here is derived from an EMBL/GenBank/DDBJ whole genome shotgun (WGS) entry which is preliminary data.</text>
</comment>
<name>A0ABP9SEG8_9MICC</name>
<gene>
    <name evidence="2" type="ORF">GCM10023346_20390</name>
</gene>
<organism evidence="2 3">
    <name type="scientific">Arthrobacter gyeryongensis</name>
    <dbReference type="NCBI Taxonomy" id="1650592"/>
    <lineage>
        <taxon>Bacteria</taxon>
        <taxon>Bacillati</taxon>
        <taxon>Actinomycetota</taxon>
        <taxon>Actinomycetes</taxon>
        <taxon>Micrococcales</taxon>
        <taxon>Micrococcaceae</taxon>
        <taxon>Arthrobacter</taxon>
    </lineage>
</organism>
<keyword evidence="1" id="KW-0812">Transmembrane</keyword>
<evidence type="ECO:0008006" key="4">
    <source>
        <dbReference type="Google" id="ProtNLM"/>
    </source>
</evidence>
<dbReference type="EMBL" id="BAABKK010000011">
    <property type="protein sequence ID" value="GAA5193995.1"/>
    <property type="molecule type" value="Genomic_DNA"/>
</dbReference>
<proteinExistence type="predicted"/>
<feature type="transmembrane region" description="Helical" evidence="1">
    <location>
        <begin position="33"/>
        <end position="55"/>
    </location>
</feature>
<dbReference type="Proteomes" id="UP001500200">
    <property type="component" value="Unassembled WGS sequence"/>
</dbReference>
<accession>A0ABP9SEG8</accession>